<dbReference type="SMART" id="SM00417">
    <property type="entry name" value="H4"/>
    <property type="match status" value="1"/>
</dbReference>
<keyword evidence="14 16" id="KW-0539">Nucleus</keyword>
<comment type="subunit">
    <text evidence="6 16">The nucleosome is a histone octamer containing two molecules each of H2A, H2B, H3 and H4 assembled in one H3-H4 heterotetramer and two H2A-H2B heterodimers. The octamer wraps approximately 147 bp of DNA.</text>
</comment>
<feature type="compositionally biased region" description="Basic residues" evidence="17">
    <location>
        <begin position="257"/>
        <end position="279"/>
    </location>
</feature>
<feature type="domain" description="CENP-T/Histone H4 histone fold" evidence="19">
    <location>
        <begin position="434"/>
        <end position="485"/>
    </location>
</feature>
<dbReference type="PROSITE" id="PS00357">
    <property type="entry name" value="HISTONE_H2B"/>
    <property type="match status" value="1"/>
</dbReference>
<feature type="compositionally biased region" description="Polar residues" evidence="17">
    <location>
        <begin position="216"/>
        <end position="246"/>
    </location>
</feature>
<dbReference type="InterPro" id="IPR000558">
    <property type="entry name" value="Histone_H2B"/>
</dbReference>
<keyword evidence="13 16" id="KW-0238">DNA-binding</keyword>
<evidence type="ECO:0000256" key="15">
    <source>
        <dbReference type="ARBA" id="ARBA00023269"/>
    </source>
</evidence>
<proteinExistence type="inferred from homology"/>
<dbReference type="GO" id="GO:0005634">
    <property type="term" value="C:nucleus"/>
    <property type="evidence" value="ECO:0007669"/>
    <property type="project" value="UniProtKB-SubCell"/>
</dbReference>
<keyword evidence="10" id="KW-1017">Isopeptide bond</keyword>
<evidence type="ECO:0000256" key="16">
    <source>
        <dbReference type="RuleBase" id="RU000528"/>
    </source>
</evidence>
<accession>A0AAD4R4F8</accession>
<evidence type="ECO:0000256" key="14">
    <source>
        <dbReference type="ARBA" id="ARBA00023242"/>
    </source>
</evidence>
<comment type="similarity">
    <text evidence="5">Belongs to the histone H2B family.</text>
</comment>
<keyword evidence="11" id="KW-0832">Ubl conjugation</keyword>
<protein>
    <recommendedName>
        <fullName evidence="7 16">Histone H4</fullName>
    </recommendedName>
</protein>
<organism evidence="20 21">
    <name type="scientific">Ditylenchus destructor</name>
    <dbReference type="NCBI Taxonomy" id="166010"/>
    <lineage>
        <taxon>Eukaryota</taxon>
        <taxon>Metazoa</taxon>
        <taxon>Ecdysozoa</taxon>
        <taxon>Nematoda</taxon>
        <taxon>Chromadorea</taxon>
        <taxon>Rhabditida</taxon>
        <taxon>Tylenchina</taxon>
        <taxon>Tylenchomorpha</taxon>
        <taxon>Sphaerularioidea</taxon>
        <taxon>Anguinidae</taxon>
        <taxon>Anguininae</taxon>
        <taxon>Ditylenchus</taxon>
    </lineage>
</organism>
<dbReference type="FunFam" id="1.10.20.10:FF:000012">
    <property type="entry name" value="Histone H4"/>
    <property type="match status" value="1"/>
</dbReference>
<reference evidence="20" key="1">
    <citation type="submission" date="2022-01" db="EMBL/GenBank/DDBJ databases">
        <title>Genome Sequence Resource for Two Populations of Ditylenchus destructor, the Migratory Endoparasitic Phytonematode.</title>
        <authorList>
            <person name="Zhang H."/>
            <person name="Lin R."/>
            <person name="Xie B."/>
        </authorList>
    </citation>
    <scope>NUCLEOTIDE SEQUENCE</scope>
    <source>
        <strain evidence="20">BazhouSP</strain>
    </source>
</reference>
<comment type="subcellular location">
    <subcellularLocation>
        <location evidence="3">Chromosome</location>
    </subcellularLocation>
    <subcellularLocation>
        <location evidence="2">Nucleus</location>
    </subcellularLocation>
</comment>
<dbReference type="CDD" id="cd22912">
    <property type="entry name" value="HFD_H4"/>
    <property type="match status" value="1"/>
</dbReference>
<evidence type="ECO:0000256" key="11">
    <source>
        <dbReference type="ARBA" id="ARBA00022843"/>
    </source>
</evidence>
<dbReference type="CDD" id="cd22910">
    <property type="entry name" value="HFD_H2B"/>
    <property type="match status" value="1"/>
</dbReference>
<dbReference type="Gene3D" id="1.10.20.10">
    <property type="entry name" value="Histone, subunit A"/>
    <property type="match status" value="2"/>
</dbReference>
<evidence type="ECO:0000259" key="19">
    <source>
        <dbReference type="Pfam" id="PF15511"/>
    </source>
</evidence>
<evidence type="ECO:0000313" key="20">
    <source>
        <dbReference type="EMBL" id="KAI1722060.1"/>
    </source>
</evidence>
<sequence length="492" mass="54760">MLSHIQEPESTREQKEQTRLKILTAINATFGILQNSFNNFGGQKELDTTKLEDILNKPCECSNSAYKDAITGHIITGDTNILNDKSVAYELSKGTKHRQCNTFAISKFRGMLYKYGSDIIERLATKDKDVSILGVKEQFIERLLNLGEQRWTAIIGNTYTLHNKIINDLGDVSDRFIITCIDKASSFLHYTVSYHIKIAMTDVSNAELLAQISQTSPGNATKESGSKEAQCSSQLNLSSRIPQTKQAIVPPKPSGKGAKKAVKSQKTVRKAGEGKKRRKSRKESYSVYIYRVLKQVHPDTGISSKAMSIMNSFVNDVFERLAAEASRLAHYNKRSTISSREIQTSVRLILPGELAKHAVSEGTKAVTKYTSSNCSSFHRSTLNKTSKQCLAAAKEEKDSVGKGGAKRHRKVLRDNIQGITKPAIRRLARRGGVKRISGLIYEETRGVLKVFLENVIRDAVTYCEHAKRKTVTAMDVVYALKRQGRTLYGFGG</sequence>
<evidence type="ECO:0000259" key="18">
    <source>
        <dbReference type="Pfam" id="PF00125"/>
    </source>
</evidence>
<dbReference type="PROSITE" id="PS00047">
    <property type="entry name" value="HISTONE_H4"/>
    <property type="match status" value="1"/>
</dbReference>
<dbReference type="FunFam" id="1.10.20.10:FF:000016">
    <property type="entry name" value="Histone H2B"/>
    <property type="match status" value="1"/>
</dbReference>
<dbReference type="GO" id="GO:0030527">
    <property type="term" value="F:structural constituent of chromatin"/>
    <property type="evidence" value="ECO:0007669"/>
    <property type="project" value="InterPro"/>
</dbReference>
<evidence type="ECO:0000256" key="6">
    <source>
        <dbReference type="ARBA" id="ARBA00011538"/>
    </source>
</evidence>
<feature type="domain" description="Core Histone H2A/H2B/H3" evidence="18">
    <location>
        <begin position="266"/>
        <end position="348"/>
    </location>
</feature>
<dbReference type="InterPro" id="IPR019809">
    <property type="entry name" value="Histone_H4_CS"/>
</dbReference>
<evidence type="ECO:0000256" key="2">
    <source>
        <dbReference type="ARBA" id="ARBA00004123"/>
    </source>
</evidence>
<keyword evidence="12" id="KW-0007">Acetylation</keyword>
<evidence type="ECO:0000256" key="12">
    <source>
        <dbReference type="ARBA" id="ARBA00022990"/>
    </source>
</evidence>
<dbReference type="Pfam" id="PF15511">
    <property type="entry name" value="CENP-T_C"/>
    <property type="match status" value="1"/>
</dbReference>
<name>A0AAD4R4F8_9BILA</name>
<dbReference type="PRINTS" id="PR00623">
    <property type="entry name" value="HISTONEH4"/>
</dbReference>
<dbReference type="Pfam" id="PF00125">
    <property type="entry name" value="Histone"/>
    <property type="match status" value="1"/>
</dbReference>
<dbReference type="AlphaFoldDB" id="A0AAD4R4F8"/>
<dbReference type="Proteomes" id="UP001201812">
    <property type="component" value="Unassembled WGS sequence"/>
</dbReference>
<evidence type="ECO:0000256" key="9">
    <source>
        <dbReference type="ARBA" id="ARBA00022481"/>
    </source>
</evidence>
<evidence type="ECO:0000256" key="10">
    <source>
        <dbReference type="ARBA" id="ARBA00022499"/>
    </source>
</evidence>
<evidence type="ECO:0000256" key="4">
    <source>
        <dbReference type="ARBA" id="ARBA00006564"/>
    </source>
</evidence>
<dbReference type="GO" id="GO:0046982">
    <property type="term" value="F:protein heterodimerization activity"/>
    <property type="evidence" value="ECO:0007669"/>
    <property type="project" value="InterPro"/>
</dbReference>
<dbReference type="InterPro" id="IPR055333">
    <property type="entry name" value="HISTONE_H2B_site"/>
</dbReference>
<feature type="region of interest" description="Disordered" evidence="17">
    <location>
        <begin position="216"/>
        <end position="279"/>
    </location>
</feature>
<keyword evidence="8 16" id="KW-0158">Chromosome</keyword>
<comment type="caution">
    <text evidence="20">The sequence shown here is derived from an EMBL/GenBank/DDBJ whole genome shotgun (WGS) entry which is preliminary data.</text>
</comment>
<keyword evidence="9" id="KW-0488">Methylation</keyword>
<evidence type="ECO:0000256" key="13">
    <source>
        <dbReference type="ARBA" id="ARBA00023125"/>
    </source>
</evidence>
<dbReference type="SMART" id="SM00427">
    <property type="entry name" value="H2B"/>
    <property type="match status" value="1"/>
</dbReference>
<evidence type="ECO:0000256" key="3">
    <source>
        <dbReference type="ARBA" id="ARBA00004286"/>
    </source>
</evidence>
<evidence type="ECO:0000256" key="5">
    <source>
        <dbReference type="ARBA" id="ARBA00006846"/>
    </source>
</evidence>
<evidence type="ECO:0000256" key="1">
    <source>
        <dbReference type="ARBA" id="ARBA00002001"/>
    </source>
</evidence>
<gene>
    <name evidence="20" type="ORF">DdX_04356</name>
</gene>
<dbReference type="GO" id="GO:0000786">
    <property type="term" value="C:nucleosome"/>
    <property type="evidence" value="ECO:0007669"/>
    <property type="project" value="UniProtKB-KW"/>
</dbReference>
<dbReference type="InterPro" id="IPR009072">
    <property type="entry name" value="Histone-fold"/>
</dbReference>
<dbReference type="InterPro" id="IPR035425">
    <property type="entry name" value="CENP-T/H4_C"/>
</dbReference>
<keyword evidence="15 16" id="KW-0544">Nucleosome core</keyword>
<comment type="function">
    <text evidence="1 16">Core component of nucleosome. Nucleosomes wrap and compact DNA into chromatin, limiting DNA accessibility to the cellular machineries which require DNA as a template. Histones thereby play a central role in transcription regulation, DNA repair, DNA replication and chromosomal stability. DNA accessibility is regulated via a complex set of post-translational modifications of histones, also called histone code, and nucleosome remodeling.</text>
</comment>
<dbReference type="PANTHER" id="PTHR23428">
    <property type="entry name" value="HISTONE H2B"/>
    <property type="match status" value="1"/>
</dbReference>
<dbReference type="InterPro" id="IPR007125">
    <property type="entry name" value="H2A/H2B/H3"/>
</dbReference>
<keyword evidence="21" id="KW-1185">Reference proteome</keyword>
<dbReference type="GO" id="GO:0045087">
    <property type="term" value="P:innate immune response"/>
    <property type="evidence" value="ECO:0007669"/>
    <property type="project" value="UniProtKB-ARBA"/>
</dbReference>
<evidence type="ECO:0000313" key="21">
    <source>
        <dbReference type="Proteomes" id="UP001201812"/>
    </source>
</evidence>
<dbReference type="GO" id="GO:0003677">
    <property type="term" value="F:DNA binding"/>
    <property type="evidence" value="ECO:0007669"/>
    <property type="project" value="UniProtKB-KW"/>
</dbReference>
<dbReference type="SUPFAM" id="SSF47113">
    <property type="entry name" value="Histone-fold"/>
    <property type="match status" value="2"/>
</dbReference>
<comment type="similarity">
    <text evidence="4 16">Belongs to the histone H4 family.</text>
</comment>
<dbReference type="EMBL" id="JAKKPZ010000004">
    <property type="protein sequence ID" value="KAI1722060.1"/>
    <property type="molecule type" value="Genomic_DNA"/>
</dbReference>
<evidence type="ECO:0000256" key="17">
    <source>
        <dbReference type="SAM" id="MobiDB-lite"/>
    </source>
</evidence>
<evidence type="ECO:0000256" key="8">
    <source>
        <dbReference type="ARBA" id="ARBA00022454"/>
    </source>
</evidence>
<evidence type="ECO:0000256" key="7">
    <source>
        <dbReference type="ARBA" id="ARBA00020836"/>
    </source>
</evidence>
<dbReference type="InterPro" id="IPR001951">
    <property type="entry name" value="Histone_H4"/>
</dbReference>